<dbReference type="Gene3D" id="1.10.8.270">
    <property type="entry name" value="putative rabgap domain of human tbc1 domain family member 14 like domains"/>
    <property type="match status" value="1"/>
</dbReference>
<sequence>MKNYESHDKAKDKQVVNVNLLNGDSANKIENKLQDECVSDILEYPHNLDFKSQSLPDCTNKDEIYLDLSLDEYDHKSQNEDNSPSPKSESWFKSFRTWPERYEKLKNVDTQSSTSKSPTKNTNTQELSNCDQVDNSNIKNKLSFNEALQNISLAYSPITKQLHLVDTTKTDTKNYKDFSNNEGYVKKSGHRRTEAGSFSSTISSLSAISDQSTSGSLIGSEERSLSSLDISNFKPRRKSLTNFFSKHIFTWKGASTEPTPGTSVWKIFSKQPNDDSAPVSPIHVVASSSALIQHERPSSLPAKSQKEEQKHKDEYKAILAAAKKKEAQSSAAKQKQQKLQLKLEEQQAFATKHFTQNVLPHWNSMCSNKKTVDLWWQGLPSSVRGKVWILAIGNDLNLTHQLYDICLSRAHNRLNSPETLQSDSDADQESSMNVIQLDISRTFPHLGIFQEGGPYSETLHSLLAAYVSYRPDVGYVQGMSYIAAILILNMEPCDAFICFSNLLNQPLHLSAFTLNQSHMQAYYNAYDQIFNYNLPRLHIHFEKSGLTPDLYLLDWIYTIFAKAMPLDIACRVWDVFLRDGYEFIFRTALGILHLHQDTLMTMDFLQGAQFLTHLPDDISADLLFKSIQLVNTTIGKQTFTQIVEQCKYINWRRQFGHVGYRYW</sequence>
<dbReference type="PANTHER" id="PTHR47219:SF15">
    <property type="entry name" value="TBC1 DOMAIN FAMILY MEMBER 12 ISOFORM X1"/>
    <property type="match status" value="1"/>
</dbReference>
<dbReference type="Pfam" id="PF00566">
    <property type="entry name" value="RabGAP-TBC"/>
    <property type="match status" value="1"/>
</dbReference>
<dbReference type="GO" id="GO:0005096">
    <property type="term" value="F:GTPase activator activity"/>
    <property type="evidence" value="ECO:0007669"/>
    <property type="project" value="TreeGrafter"/>
</dbReference>
<dbReference type="GO" id="GO:0031410">
    <property type="term" value="C:cytoplasmic vesicle"/>
    <property type="evidence" value="ECO:0007669"/>
    <property type="project" value="UniProtKB-ARBA"/>
</dbReference>
<dbReference type="SUPFAM" id="SSF47923">
    <property type="entry name" value="Ypt/Rab-GAP domain of gyp1p"/>
    <property type="match status" value="2"/>
</dbReference>
<dbReference type="EMBL" id="OV651821">
    <property type="protein sequence ID" value="CAH1115382.1"/>
    <property type="molecule type" value="Genomic_DNA"/>
</dbReference>
<dbReference type="Proteomes" id="UP001153636">
    <property type="component" value="Chromosome 9"/>
</dbReference>
<gene>
    <name evidence="3" type="ORF">PSYICH_LOCUS15499</name>
</gene>
<dbReference type="InterPro" id="IPR050302">
    <property type="entry name" value="Rab_GAP_TBC_domain"/>
</dbReference>
<proteinExistence type="predicted"/>
<dbReference type="SMART" id="SM00164">
    <property type="entry name" value="TBC"/>
    <property type="match status" value="1"/>
</dbReference>
<feature type="region of interest" description="Disordered" evidence="1">
    <location>
        <begin position="292"/>
        <end position="312"/>
    </location>
</feature>
<dbReference type="PANTHER" id="PTHR47219">
    <property type="entry name" value="RAB GTPASE-ACTIVATING PROTEIN 1-LIKE"/>
    <property type="match status" value="1"/>
</dbReference>
<dbReference type="InterPro" id="IPR000195">
    <property type="entry name" value="Rab-GAP-TBC_dom"/>
</dbReference>
<dbReference type="GO" id="GO:0031267">
    <property type="term" value="F:small GTPase binding"/>
    <property type="evidence" value="ECO:0007669"/>
    <property type="project" value="TreeGrafter"/>
</dbReference>
<keyword evidence="4" id="KW-1185">Reference proteome</keyword>
<dbReference type="FunFam" id="1.10.472.80:FF:000006">
    <property type="entry name" value="TBC1 domain family member 14"/>
    <property type="match status" value="1"/>
</dbReference>
<dbReference type="PROSITE" id="PS50086">
    <property type="entry name" value="TBC_RABGAP"/>
    <property type="match status" value="1"/>
</dbReference>
<feature type="compositionally biased region" description="Low complexity" evidence="1">
    <location>
        <begin position="110"/>
        <end position="125"/>
    </location>
</feature>
<dbReference type="FunFam" id="1.10.8.270:FF:000008">
    <property type="entry name" value="Putative TBC1 domain family member 14"/>
    <property type="match status" value="1"/>
</dbReference>
<accession>A0A9P0D727</accession>
<dbReference type="GO" id="GO:0005773">
    <property type="term" value="C:vacuole"/>
    <property type="evidence" value="ECO:0007669"/>
    <property type="project" value="UniProtKB-ARBA"/>
</dbReference>
<reference evidence="3" key="1">
    <citation type="submission" date="2022-01" db="EMBL/GenBank/DDBJ databases">
        <authorList>
            <person name="King R."/>
        </authorList>
    </citation>
    <scope>NUCLEOTIDE SEQUENCE</scope>
</reference>
<evidence type="ECO:0000256" key="1">
    <source>
        <dbReference type="SAM" id="MobiDB-lite"/>
    </source>
</evidence>
<dbReference type="OrthoDB" id="294251at2759"/>
<evidence type="ECO:0000313" key="3">
    <source>
        <dbReference type="EMBL" id="CAH1115382.1"/>
    </source>
</evidence>
<dbReference type="GO" id="GO:0016192">
    <property type="term" value="P:vesicle-mediated transport"/>
    <property type="evidence" value="ECO:0007669"/>
    <property type="project" value="UniProtKB-ARBA"/>
</dbReference>
<evidence type="ECO:0000259" key="2">
    <source>
        <dbReference type="PROSITE" id="PS50086"/>
    </source>
</evidence>
<dbReference type="Gene3D" id="1.10.10.750">
    <property type="entry name" value="Ypt/Rab-GAP domain of gyp1p, domain 1"/>
    <property type="match status" value="1"/>
</dbReference>
<dbReference type="Gene3D" id="1.10.472.80">
    <property type="entry name" value="Ypt/Rab-GAP domain of gyp1p, domain 3"/>
    <property type="match status" value="1"/>
</dbReference>
<name>A0A9P0D727_9CUCU</name>
<feature type="region of interest" description="Disordered" evidence="1">
    <location>
        <begin position="106"/>
        <end position="132"/>
    </location>
</feature>
<protein>
    <recommendedName>
        <fullName evidence="2">Rab-GAP TBC domain-containing protein</fullName>
    </recommendedName>
</protein>
<dbReference type="InterPro" id="IPR035969">
    <property type="entry name" value="Rab-GAP_TBC_sf"/>
</dbReference>
<dbReference type="AlphaFoldDB" id="A0A9P0D727"/>
<feature type="domain" description="Rab-GAP TBC" evidence="2">
    <location>
        <begin position="378"/>
        <end position="580"/>
    </location>
</feature>
<organism evidence="3 4">
    <name type="scientific">Psylliodes chrysocephalus</name>
    <dbReference type="NCBI Taxonomy" id="3402493"/>
    <lineage>
        <taxon>Eukaryota</taxon>
        <taxon>Metazoa</taxon>
        <taxon>Ecdysozoa</taxon>
        <taxon>Arthropoda</taxon>
        <taxon>Hexapoda</taxon>
        <taxon>Insecta</taxon>
        <taxon>Pterygota</taxon>
        <taxon>Neoptera</taxon>
        <taxon>Endopterygota</taxon>
        <taxon>Coleoptera</taxon>
        <taxon>Polyphaga</taxon>
        <taxon>Cucujiformia</taxon>
        <taxon>Chrysomeloidea</taxon>
        <taxon>Chrysomelidae</taxon>
        <taxon>Galerucinae</taxon>
        <taxon>Alticini</taxon>
        <taxon>Psylliodes</taxon>
    </lineage>
</organism>
<evidence type="ECO:0000313" key="4">
    <source>
        <dbReference type="Proteomes" id="UP001153636"/>
    </source>
</evidence>